<dbReference type="PANTHER" id="PTHR11439">
    <property type="entry name" value="GAG-POL-RELATED RETROTRANSPOSON"/>
    <property type="match status" value="1"/>
</dbReference>
<dbReference type="InterPro" id="IPR043502">
    <property type="entry name" value="DNA/RNA_pol_sf"/>
</dbReference>
<gene>
    <name evidence="3" type="ORF">Tci_043425</name>
</gene>
<dbReference type="AlphaFoldDB" id="A0A6L2MDU9"/>
<dbReference type="PANTHER" id="PTHR11439:SF442">
    <property type="entry name" value="CYSTEINE-RICH RLK (RECEPTOR-LIKE PROTEIN KINASE) 8"/>
    <property type="match status" value="1"/>
</dbReference>
<dbReference type="SUPFAM" id="SSF56672">
    <property type="entry name" value="DNA/RNA polymerases"/>
    <property type="match status" value="1"/>
</dbReference>
<organism evidence="3">
    <name type="scientific">Tanacetum cinerariifolium</name>
    <name type="common">Dalmatian daisy</name>
    <name type="synonym">Chrysanthemum cinerariifolium</name>
    <dbReference type="NCBI Taxonomy" id="118510"/>
    <lineage>
        <taxon>Eukaryota</taxon>
        <taxon>Viridiplantae</taxon>
        <taxon>Streptophyta</taxon>
        <taxon>Embryophyta</taxon>
        <taxon>Tracheophyta</taxon>
        <taxon>Spermatophyta</taxon>
        <taxon>Magnoliopsida</taxon>
        <taxon>eudicotyledons</taxon>
        <taxon>Gunneridae</taxon>
        <taxon>Pentapetalae</taxon>
        <taxon>asterids</taxon>
        <taxon>campanulids</taxon>
        <taxon>Asterales</taxon>
        <taxon>Asteraceae</taxon>
        <taxon>Asteroideae</taxon>
        <taxon>Anthemideae</taxon>
        <taxon>Anthemidinae</taxon>
        <taxon>Tanacetum</taxon>
    </lineage>
</organism>
<protein>
    <submittedName>
        <fullName evidence="3">Uncharacterized mitochondrial protein AtMg00810-like</fullName>
    </submittedName>
</protein>
<dbReference type="CDD" id="cd09272">
    <property type="entry name" value="RNase_HI_RT_Ty1"/>
    <property type="match status" value="1"/>
</dbReference>
<evidence type="ECO:0000313" key="3">
    <source>
        <dbReference type="EMBL" id="GEU71447.1"/>
    </source>
</evidence>
<feature type="compositionally biased region" description="Polar residues" evidence="1">
    <location>
        <begin position="247"/>
        <end position="264"/>
    </location>
</feature>
<evidence type="ECO:0000259" key="2">
    <source>
        <dbReference type="Pfam" id="PF25597"/>
    </source>
</evidence>
<dbReference type="InterPro" id="IPR057670">
    <property type="entry name" value="SH3_retrovirus"/>
</dbReference>
<reference evidence="3" key="1">
    <citation type="journal article" date="2019" name="Sci. Rep.">
        <title>Draft genome of Tanacetum cinerariifolium, the natural source of mosquito coil.</title>
        <authorList>
            <person name="Yamashiro T."/>
            <person name="Shiraishi A."/>
            <person name="Satake H."/>
            <person name="Nakayama K."/>
        </authorList>
    </citation>
    <scope>NUCLEOTIDE SEQUENCE</scope>
</reference>
<name>A0A6L2MDU9_TANCI</name>
<dbReference type="Pfam" id="PF25597">
    <property type="entry name" value="SH3_retrovirus"/>
    <property type="match status" value="1"/>
</dbReference>
<sequence>MAKIVESKIANHSKPNNTWGSITTDIPSSSSLVMTGLWGMVTFCDADLEVAFWKNTCFIRNLEGVDLLLGSRDMNLYTISLDDMMKSSWICLLSKASKTKSWLWHHRLSHLNFDTLNKLSKDDKFDAKTDIGIFVGYAPTKKAFRIYNRKTRIIIEKIHVTFDELTAMAFKQFSLGSEIHSMTPATSSTGLVSTLVSQQPCIPPNTDDWIRLFQPMFDEYFNPLTIVVSQVQEAATPRVEVLANSHVSTSIDQDAPSTSITSSQEQEHSPIIYQGFKESPKTPTFHNDPLNESPHEDSTSQGSSSNVRQIHTLFEHLGRWTKDHPIANMIRDPSRSVSTRKQLETVAMCKCRSREYDNLPNGHQNGFLKWRTQRIEAVDPTLFTRQAGNDILLMTTKFKMSMMGQMSIFLGLKISQCPRGIFINQSKYAYEIVKKYGMHTTDSIDTPMVEKSKLDKDLQGKPVDATLYCGMIGSLMYLTSSRPNLIYAVCLCAQYQAKPIEKHLQAVKWIFRYLKGTISMGLWYLKDTDMSLTAYANADHAGCLDTRHSTSGSAQFLGEKLSWSSNKQKSTAITSIEAEYISLSGCCLQILWMRSQLTDYGFQLNNIPLYCNNKSVIALCCNNVQHSRAKHIGIRYHFIKKQVENGIVKLFNTHGQSTSVFATIL</sequence>
<accession>A0A6L2MDU9</accession>
<dbReference type="EMBL" id="BKCJ010006307">
    <property type="protein sequence ID" value="GEU71447.1"/>
    <property type="molecule type" value="Genomic_DNA"/>
</dbReference>
<proteinExistence type="predicted"/>
<feature type="domain" description="Retroviral polymerase SH3-like" evidence="2">
    <location>
        <begin position="121"/>
        <end position="166"/>
    </location>
</feature>
<comment type="caution">
    <text evidence="3">The sequence shown here is derived from an EMBL/GenBank/DDBJ whole genome shotgun (WGS) entry which is preliminary data.</text>
</comment>
<feature type="region of interest" description="Disordered" evidence="1">
    <location>
        <begin position="247"/>
        <end position="306"/>
    </location>
</feature>
<evidence type="ECO:0000256" key="1">
    <source>
        <dbReference type="SAM" id="MobiDB-lite"/>
    </source>
</evidence>